<protein>
    <submittedName>
        <fullName evidence="2">Uncharacterized protein</fullName>
    </submittedName>
</protein>
<reference evidence="2" key="2">
    <citation type="submission" date="2015-06" db="UniProtKB">
        <authorList>
            <consortium name="EnsemblProtists"/>
        </authorList>
    </citation>
    <scope>IDENTIFICATION</scope>
    <source>
        <strain evidence="2">Pr102</strain>
    </source>
</reference>
<dbReference type="VEuPathDB" id="FungiDB:KRP22_1172"/>
<dbReference type="AlphaFoldDB" id="H3GYX9"/>
<accession>H3GYX9</accession>
<dbReference type="Proteomes" id="UP000005238">
    <property type="component" value="Unassembled WGS sequence"/>
</dbReference>
<dbReference type="InParanoid" id="H3GYX9"/>
<feature type="region of interest" description="Disordered" evidence="1">
    <location>
        <begin position="47"/>
        <end position="67"/>
    </location>
</feature>
<feature type="region of interest" description="Disordered" evidence="1">
    <location>
        <begin position="102"/>
        <end position="121"/>
    </location>
</feature>
<proteinExistence type="predicted"/>
<dbReference type="EnsemblProtists" id="Phyra82950">
    <property type="protein sequence ID" value="Phyra82950"/>
    <property type="gene ID" value="Phyra82950"/>
</dbReference>
<reference evidence="3" key="1">
    <citation type="journal article" date="2006" name="Science">
        <title>Phytophthora genome sequences uncover evolutionary origins and mechanisms of pathogenesis.</title>
        <authorList>
            <person name="Tyler B.M."/>
            <person name="Tripathy S."/>
            <person name="Zhang X."/>
            <person name="Dehal P."/>
            <person name="Jiang R.H."/>
            <person name="Aerts A."/>
            <person name="Arredondo F.D."/>
            <person name="Baxter L."/>
            <person name="Bensasson D."/>
            <person name="Beynon J.L."/>
            <person name="Chapman J."/>
            <person name="Damasceno C.M."/>
            <person name="Dorrance A.E."/>
            <person name="Dou D."/>
            <person name="Dickerman A.W."/>
            <person name="Dubchak I.L."/>
            <person name="Garbelotto M."/>
            <person name="Gijzen M."/>
            <person name="Gordon S.G."/>
            <person name="Govers F."/>
            <person name="Grunwald N.J."/>
            <person name="Huang W."/>
            <person name="Ivors K.L."/>
            <person name="Jones R.W."/>
            <person name="Kamoun S."/>
            <person name="Krampis K."/>
            <person name="Lamour K.H."/>
            <person name="Lee M.K."/>
            <person name="McDonald W.H."/>
            <person name="Medina M."/>
            <person name="Meijer H.J."/>
            <person name="Nordberg E.K."/>
            <person name="Maclean D.J."/>
            <person name="Ospina-Giraldo M.D."/>
            <person name="Morris P.F."/>
            <person name="Phuntumart V."/>
            <person name="Putnam N.H."/>
            <person name="Rash S."/>
            <person name="Rose J.K."/>
            <person name="Sakihama Y."/>
            <person name="Salamov A.A."/>
            <person name="Savidor A."/>
            <person name="Scheuring C.F."/>
            <person name="Smith B.M."/>
            <person name="Sobral B.W."/>
            <person name="Terry A."/>
            <person name="Torto-Alalibo T.A."/>
            <person name="Win J."/>
            <person name="Xu Z."/>
            <person name="Zhang H."/>
            <person name="Grigoriev I.V."/>
            <person name="Rokhsar D.S."/>
            <person name="Boore J.L."/>
        </authorList>
    </citation>
    <scope>NUCLEOTIDE SEQUENCE [LARGE SCALE GENOMIC DNA]</scope>
    <source>
        <strain evidence="3">Pr102</strain>
    </source>
</reference>
<keyword evidence="3" id="KW-1185">Reference proteome</keyword>
<evidence type="ECO:0000256" key="1">
    <source>
        <dbReference type="SAM" id="MobiDB-lite"/>
    </source>
</evidence>
<organism evidence="2 3">
    <name type="scientific">Phytophthora ramorum</name>
    <name type="common">Sudden oak death agent</name>
    <dbReference type="NCBI Taxonomy" id="164328"/>
    <lineage>
        <taxon>Eukaryota</taxon>
        <taxon>Sar</taxon>
        <taxon>Stramenopiles</taxon>
        <taxon>Oomycota</taxon>
        <taxon>Peronosporomycetes</taxon>
        <taxon>Peronosporales</taxon>
        <taxon>Peronosporaceae</taxon>
        <taxon>Phytophthora</taxon>
    </lineage>
</organism>
<evidence type="ECO:0000313" key="2">
    <source>
        <dbReference type="EnsemblProtists" id="Phyra82950"/>
    </source>
</evidence>
<dbReference type="HOGENOM" id="CLU_1781130_0_0_1"/>
<dbReference type="EMBL" id="DS566077">
    <property type="status" value="NOT_ANNOTATED_CDS"/>
    <property type="molecule type" value="Genomic_DNA"/>
</dbReference>
<dbReference type="VEuPathDB" id="FungiDB:KRP23_1465"/>
<feature type="compositionally biased region" description="Low complexity" evidence="1">
    <location>
        <begin position="102"/>
        <end position="116"/>
    </location>
</feature>
<sequence>MEHGGNVANAGVQLALEAMRAAVETVSKMEDDYSFWMSQLKRQTHAMADRRAVGEGEDASQELQDTKEGLKLASRSLNEAREEVSSARAELNCARQFFVQVGGSNSTNSSDTSPGSAASAGWRIEFRTGDSVIHLTSKAPITGASD</sequence>
<evidence type="ECO:0000313" key="3">
    <source>
        <dbReference type="Proteomes" id="UP000005238"/>
    </source>
</evidence>
<name>H3GYX9_PHYRM</name>